<organism evidence="8 9">
    <name type="scientific">Paenibacillus solanacearum</name>
    <dbReference type="NCBI Taxonomy" id="2048548"/>
    <lineage>
        <taxon>Bacteria</taxon>
        <taxon>Bacillati</taxon>
        <taxon>Bacillota</taxon>
        <taxon>Bacilli</taxon>
        <taxon>Bacillales</taxon>
        <taxon>Paenibacillaceae</taxon>
        <taxon>Paenibacillus</taxon>
    </lineage>
</organism>
<reference evidence="8" key="1">
    <citation type="submission" date="2021-06" db="EMBL/GenBank/DDBJ databases">
        <authorList>
            <person name="Criscuolo A."/>
        </authorList>
    </citation>
    <scope>NUCLEOTIDE SEQUENCE</scope>
    <source>
        <strain evidence="8">CIP111600</strain>
    </source>
</reference>
<evidence type="ECO:0000256" key="1">
    <source>
        <dbReference type="ARBA" id="ARBA00008520"/>
    </source>
</evidence>
<evidence type="ECO:0000256" key="4">
    <source>
        <dbReference type="ARBA" id="ARBA00022729"/>
    </source>
</evidence>
<dbReference type="Pfam" id="PF01547">
    <property type="entry name" value="SBP_bac_1"/>
    <property type="match status" value="1"/>
</dbReference>
<dbReference type="PROSITE" id="PS01037">
    <property type="entry name" value="SBP_BACTERIAL_1"/>
    <property type="match status" value="1"/>
</dbReference>
<evidence type="ECO:0000313" key="8">
    <source>
        <dbReference type="EMBL" id="CAG7622187.1"/>
    </source>
</evidence>
<dbReference type="Proteomes" id="UP000693672">
    <property type="component" value="Unassembled WGS sequence"/>
</dbReference>
<dbReference type="GO" id="GO:0055085">
    <property type="term" value="P:transmembrane transport"/>
    <property type="evidence" value="ECO:0007669"/>
    <property type="project" value="InterPro"/>
</dbReference>
<dbReference type="PANTHER" id="PTHR43649:SF33">
    <property type="entry name" value="POLYGALACTURONAN_RHAMNOGALACTURONAN-BINDING PROTEIN YTCQ"/>
    <property type="match status" value="1"/>
</dbReference>
<gene>
    <name evidence="8" type="ORF">PAESOLCIP111_02401</name>
</gene>
<evidence type="ECO:0000313" key="9">
    <source>
        <dbReference type="Proteomes" id="UP000693672"/>
    </source>
</evidence>
<keyword evidence="4" id="KW-0732">Signal</keyword>
<proteinExistence type="inferred from homology"/>
<accession>A0A916NQ97</accession>
<keyword evidence="3" id="KW-1003">Cell membrane</keyword>
<evidence type="ECO:0008006" key="10">
    <source>
        <dbReference type="Google" id="ProtNLM"/>
    </source>
</evidence>
<keyword evidence="9" id="KW-1185">Reference proteome</keyword>
<evidence type="ECO:0000256" key="2">
    <source>
        <dbReference type="ARBA" id="ARBA00022448"/>
    </source>
</evidence>
<keyword evidence="2" id="KW-0813">Transport</keyword>
<name>A0A916NQ97_9BACL</name>
<comment type="caution">
    <text evidence="8">The sequence shown here is derived from an EMBL/GenBank/DDBJ whole genome shotgun (WGS) entry which is preliminary data.</text>
</comment>
<keyword evidence="6" id="KW-0564">Palmitate</keyword>
<sequence length="437" mass="49272">MKRKDKPNGITYLGCLRRLSMGMLLLPLAACSNGNGGGNGSSGAASTEISKSKEPVHLVFYSTAAWTQDAFNERFGDAMRKRFPDYTIDFIANGKGTSFQELLTAGTVIDVYWQDVNSTIPQMMEYDLHYDMTDLIKKHGIDLKTLDPASINIIKDMSGGKMYALPLVNNTSALYYNKDLFDKFGMPYPKDGITWDEVMDLTKKMRRTDNGQEYYGLVSNFQPHANLSPLAIPLLDPKTEKPTIMTDERWKILFDHLITAKRSLDNKTISFVRDRNVAMAEELANIFLNNDMTGYNWDLVAYPTFKEAPDRGPQPLPTLFGITSVSKQKDAAMEVLKYMLSEEQQLSLSERAIIPVLQNEKVLKAFGTKSKYANVNFQAILKRKFTPIAMKTKYEAKVRDLYAKSVLELAKGSVDLNTAFRQMDEDVNKMIAAEKAK</sequence>
<dbReference type="PANTHER" id="PTHR43649">
    <property type="entry name" value="ARABINOSE-BINDING PROTEIN-RELATED"/>
    <property type="match status" value="1"/>
</dbReference>
<evidence type="ECO:0000256" key="5">
    <source>
        <dbReference type="ARBA" id="ARBA00023136"/>
    </source>
</evidence>
<evidence type="ECO:0000256" key="6">
    <source>
        <dbReference type="ARBA" id="ARBA00023139"/>
    </source>
</evidence>
<dbReference type="EMBL" id="CAJVAS010000008">
    <property type="protein sequence ID" value="CAG7622187.1"/>
    <property type="molecule type" value="Genomic_DNA"/>
</dbReference>
<protein>
    <recommendedName>
        <fullName evidence="10">Extracellular solute-binding protein</fullName>
    </recommendedName>
</protein>
<dbReference type="InterPro" id="IPR050490">
    <property type="entry name" value="Bact_solute-bd_prot1"/>
</dbReference>
<evidence type="ECO:0000256" key="3">
    <source>
        <dbReference type="ARBA" id="ARBA00022475"/>
    </source>
</evidence>
<comment type="similarity">
    <text evidence="1">Belongs to the bacterial solute-binding protein 1 family.</text>
</comment>
<dbReference type="InterPro" id="IPR006059">
    <property type="entry name" value="SBP"/>
</dbReference>
<keyword evidence="7" id="KW-0449">Lipoprotein</keyword>
<evidence type="ECO:0000256" key="7">
    <source>
        <dbReference type="ARBA" id="ARBA00023288"/>
    </source>
</evidence>
<dbReference type="RefSeq" id="WP_218092179.1">
    <property type="nucleotide sequence ID" value="NZ_CAJVAS010000008.1"/>
</dbReference>
<keyword evidence="5" id="KW-0472">Membrane</keyword>
<dbReference type="InterPro" id="IPR006061">
    <property type="entry name" value="SBP_1_CS"/>
</dbReference>
<dbReference type="AlphaFoldDB" id="A0A916NQ97"/>